<keyword evidence="2" id="KW-1185">Reference proteome</keyword>
<gene>
    <name evidence="1" type="ORF">Ciccas_003778</name>
</gene>
<accession>A0ABD2QDF2</accession>
<dbReference type="AlphaFoldDB" id="A0ABD2QDF2"/>
<comment type="caution">
    <text evidence="1">The sequence shown here is derived from an EMBL/GenBank/DDBJ whole genome shotgun (WGS) entry which is preliminary data.</text>
</comment>
<evidence type="ECO:0000313" key="2">
    <source>
        <dbReference type="Proteomes" id="UP001626550"/>
    </source>
</evidence>
<dbReference type="EMBL" id="JBJKFK010000364">
    <property type="protein sequence ID" value="KAL3317566.1"/>
    <property type="molecule type" value="Genomic_DNA"/>
</dbReference>
<reference evidence="1 2" key="1">
    <citation type="submission" date="2024-11" db="EMBL/GenBank/DDBJ databases">
        <title>Adaptive evolution of stress response genes in parasites aligns with host niche diversity.</title>
        <authorList>
            <person name="Hahn C."/>
            <person name="Resl P."/>
        </authorList>
    </citation>
    <scope>NUCLEOTIDE SEQUENCE [LARGE SCALE GENOMIC DNA]</scope>
    <source>
        <strain evidence="1">EGGRZ-B1_66</strain>
        <tissue evidence="1">Body</tissue>
    </source>
</reference>
<protein>
    <submittedName>
        <fullName evidence="1">Uncharacterized protein</fullName>
    </submittedName>
</protein>
<evidence type="ECO:0000313" key="1">
    <source>
        <dbReference type="EMBL" id="KAL3317566.1"/>
    </source>
</evidence>
<proteinExistence type="predicted"/>
<sequence>MAPANRDAIFEEFSDIFTCILGQLRDDKLTHVHQIANQFTLKEIARKILMHNILLEFMSESEKMDTADEICYNIIAYSYTSDNCTFLYNLVNATLVTFAKVGLDGKAQMNKVFANNDLIQVARDREIEILVFDKLQTLVKHVVKAKNYCRYVGLYCLAHFCKPDCKAKYNLSLKLLFLLSNEDVAKANLYSDKSMHQLMSLMQTLAQQFELKETDQCCKSFVHIVIVYLALLLRHDQHETDVWAFWRSIRDIVEKDLSNNCQDMLRMCDSETFVVASIMKTHDPNQILPCKEYILGIADSFSSCVNEKVPNSLIPRMLAQLGMLSIMTAFVVGTHFNEVKILPWKSKQSKEEEKEKNIRPETRLFIWKCCLCVRDCEDTLVASLAKDKQYFELENQMIKCMDESEKSPLCWRMRNVIKYLLAYLVTMWEKRPEDCGRLTTLARQFIEEQRPNLITKQNKVDTQLLNVARITQPDVKSLSHVLQQRLEKYKNSAEANLKEMKLTESQGEEIVQNQRFGLLCLELALRTRLQMYRSCINMGFFMFDSKIFRILEDLMNGEFKESNSMFSQCLSLLSDNEEINFVVFCELISWIKLYLIKRIRDKDEFQQVYTILRNVLNTVPLKNATKLHNFLQAGKEIKAKQFFHKIISKFEKPERPDKLSTSNKIALVTDQIEALTLVHVILFNELPVC</sequence>
<name>A0ABD2QDF2_9PLAT</name>
<organism evidence="1 2">
    <name type="scientific">Cichlidogyrus casuarinus</name>
    <dbReference type="NCBI Taxonomy" id="1844966"/>
    <lineage>
        <taxon>Eukaryota</taxon>
        <taxon>Metazoa</taxon>
        <taxon>Spiralia</taxon>
        <taxon>Lophotrochozoa</taxon>
        <taxon>Platyhelminthes</taxon>
        <taxon>Monogenea</taxon>
        <taxon>Monopisthocotylea</taxon>
        <taxon>Dactylogyridea</taxon>
        <taxon>Ancyrocephalidae</taxon>
        <taxon>Cichlidogyrus</taxon>
    </lineage>
</organism>
<dbReference type="Proteomes" id="UP001626550">
    <property type="component" value="Unassembled WGS sequence"/>
</dbReference>